<dbReference type="PROSITE" id="PS00375">
    <property type="entry name" value="UDPGT"/>
    <property type="match status" value="1"/>
</dbReference>
<dbReference type="SUPFAM" id="SSF53756">
    <property type="entry name" value="UDP-Glycosyltransferase/glycogen phosphorylase"/>
    <property type="match status" value="1"/>
</dbReference>
<keyword evidence="3" id="KW-0328">Glycosyltransferase</keyword>
<dbReference type="FunFam" id="3.40.50.2000:FF:000064">
    <property type="entry name" value="Glycosyltransferase"/>
    <property type="match status" value="1"/>
</dbReference>
<proteinExistence type="inferred from homology"/>
<dbReference type="PANTHER" id="PTHR48047:SF61">
    <property type="entry name" value="OS04G0273600 PROTEIN"/>
    <property type="match status" value="1"/>
</dbReference>
<dbReference type="CDD" id="cd03784">
    <property type="entry name" value="GT1_Gtf-like"/>
    <property type="match status" value="1"/>
</dbReference>
<keyword evidence="2 3" id="KW-0808">Transferase</keyword>
<dbReference type="InterPro" id="IPR035595">
    <property type="entry name" value="UDP_glycos_trans_CS"/>
</dbReference>
<dbReference type="GO" id="GO:0035251">
    <property type="term" value="F:UDP-glucosyltransferase activity"/>
    <property type="evidence" value="ECO:0007669"/>
    <property type="project" value="TreeGrafter"/>
</dbReference>
<evidence type="ECO:0000256" key="2">
    <source>
        <dbReference type="ARBA" id="ARBA00022679"/>
    </source>
</evidence>
<keyword evidence="6" id="KW-1185">Reference proteome</keyword>
<gene>
    <name evidence="5" type="ORF">H6P81_013809</name>
</gene>
<protein>
    <recommendedName>
        <fullName evidence="4">Glycosyltransferase</fullName>
        <ecNumber evidence="4">2.4.1.-</ecNumber>
    </recommendedName>
</protein>
<organism evidence="5 6">
    <name type="scientific">Aristolochia fimbriata</name>
    <name type="common">White veined hardy Dutchman's pipe vine</name>
    <dbReference type="NCBI Taxonomy" id="158543"/>
    <lineage>
        <taxon>Eukaryota</taxon>
        <taxon>Viridiplantae</taxon>
        <taxon>Streptophyta</taxon>
        <taxon>Embryophyta</taxon>
        <taxon>Tracheophyta</taxon>
        <taxon>Spermatophyta</taxon>
        <taxon>Magnoliopsida</taxon>
        <taxon>Magnoliidae</taxon>
        <taxon>Piperales</taxon>
        <taxon>Aristolochiaceae</taxon>
        <taxon>Aristolochia</taxon>
    </lineage>
</organism>
<accession>A0AAV7EGZ0</accession>
<dbReference type="Proteomes" id="UP000825729">
    <property type="component" value="Unassembled WGS sequence"/>
</dbReference>
<comment type="similarity">
    <text evidence="1 3">Belongs to the UDP-glycosyltransferase family.</text>
</comment>
<dbReference type="Gene3D" id="3.40.50.2000">
    <property type="entry name" value="Glycogen Phosphorylase B"/>
    <property type="match status" value="2"/>
</dbReference>
<comment type="caution">
    <text evidence="5">The sequence shown here is derived from an EMBL/GenBank/DDBJ whole genome shotgun (WGS) entry which is preliminary data.</text>
</comment>
<dbReference type="InterPro" id="IPR002213">
    <property type="entry name" value="UDP_glucos_trans"/>
</dbReference>
<evidence type="ECO:0000313" key="6">
    <source>
        <dbReference type="Proteomes" id="UP000825729"/>
    </source>
</evidence>
<reference evidence="5 6" key="1">
    <citation type="submission" date="2021-07" db="EMBL/GenBank/DDBJ databases">
        <title>The Aristolochia fimbriata genome: insights into angiosperm evolution, floral development and chemical biosynthesis.</title>
        <authorList>
            <person name="Jiao Y."/>
        </authorList>
    </citation>
    <scope>NUCLEOTIDE SEQUENCE [LARGE SCALE GENOMIC DNA]</scope>
    <source>
        <strain evidence="5">IBCAS-2021</strain>
        <tissue evidence="5">Leaf</tissue>
    </source>
</reference>
<dbReference type="Pfam" id="PF00201">
    <property type="entry name" value="UDPGT"/>
    <property type="match status" value="1"/>
</dbReference>
<evidence type="ECO:0000256" key="1">
    <source>
        <dbReference type="ARBA" id="ARBA00009995"/>
    </source>
</evidence>
<dbReference type="EC" id="2.4.1.-" evidence="4"/>
<dbReference type="AlphaFoldDB" id="A0AAV7EGZ0"/>
<dbReference type="PANTHER" id="PTHR48047">
    <property type="entry name" value="GLYCOSYLTRANSFERASE"/>
    <property type="match status" value="1"/>
</dbReference>
<sequence>MVEQEGKHLVLFPFMAEGHFVPFLAMADRINRRTRCTITIVSTPLLSRNLKAINPPDSNIRLAELPFSCTDVGLALLEASETLRPAFEDMLSELCRTAGRESIHVIADFLVGWAVEVATELGVLVSVFMTSGAYGTAVGVSLWLQPPSGDPESDEFSLADFPRPISLRRSQIPDYIRFSDGSDVLCPFLRRQSSRCLGADGFLFNTLEGLEDIGLEYFEKKSGGSPVWAIGPIIAGDDFRRFRGEHGVQSQGCIEWLDLHPPSSVLYIAFGSIETISASEMMEFAHGLEMSGRPFIWVVKPPLGNEETEQFRRNEWLPEGFEDRIQKRKQGILVKNWGPQLAILSHKSTGAFLSHCGWNSILESLANGVPIISWPLGGEQNFNSKLLQEELKVSVEIAAGDSAEIDRDRISGVIEMAMGQTQKGDEIRRNAGILRAMFEAANREEGCSNEALDDFLKKAFPSRK</sequence>
<evidence type="ECO:0000313" key="5">
    <source>
        <dbReference type="EMBL" id="KAG9447681.1"/>
    </source>
</evidence>
<evidence type="ECO:0000256" key="3">
    <source>
        <dbReference type="RuleBase" id="RU003718"/>
    </source>
</evidence>
<name>A0AAV7EGZ0_ARIFI</name>
<dbReference type="EMBL" id="JAINDJ010000005">
    <property type="protein sequence ID" value="KAG9447681.1"/>
    <property type="molecule type" value="Genomic_DNA"/>
</dbReference>
<evidence type="ECO:0000256" key="4">
    <source>
        <dbReference type="RuleBase" id="RU362057"/>
    </source>
</evidence>